<reference evidence="1" key="2">
    <citation type="submission" date="2020-09" db="EMBL/GenBank/DDBJ databases">
        <authorList>
            <person name="Sun Q."/>
            <person name="Ohkuma M."/>
        </authorList>
    </citation>
    <scope>NUCLEOTIDE SEQUENCE</scope>
    <source>
        <strain evidence="1">JCM 4714</strain>
    </source>
</reference>
<reference evidence="1" key="1">
    <citation type="journal article" date="2014" name="Int. J. Syst. Evol. Microbiol.">
        <title>Complete genome sequence of Corynebacterium casei LMG S-19264T (=DSM 44701T), isolated from a smear-ripened cheese.</title>
        <authorList>
            <consortium name="US DOE Joint Genome Institute (JGI-PGF)"/>
            <person name="Walter F."/>
            <person name="Albersmeier A."/>
            <person name="Kalinowski J."/>
            <person name="Ruckert C."/>
        </authorList>
    </citation>
    <scope>NUCLEOTIDE SEQUENCE</scope>
    <source>
        <strain evidence="1">JCM 4714</strain>
    </source>
</reference>
<name>A0A918YRV0_9ACTN</name>
<keyword evidence="2" id="KW-1185">Reference proteome</keyword>
<proteinExistence type="predicted"/>
<evidence type="ECO:0000313" key="1">
    <source>
        <dbReference type="EMBL" id="GHE11417.1"/>
    </source>
</evidence>
<protein>
    <submittedName>
        <fullName evidence="1">Uncharacterized protein</fullName>
    </submittedName>
</protein>
<comment type="caution">
    <text evidence="1">The sequence shown here is derived from an EMBL/GenBank/DDBJ whole genome shotgun (WGS) entry which is preliminary data.</text>
</comment>
<organism evidence="1 2">
    <name type="scientific">Streptomyces alanosinicus</name>
    <dbReference type="NCBI Taxonomy" id="68171"/>
    <lineage>
        <taxon>Bacteria</taxon>
        <taxon>Bacillati</taxon>
        <taxon>Actinomycetota</taxon>
        <taxon>Actinomycetes</taxon>
        <taxon>Kitasatosporales</taxon>
        <taxon>Streptomycetaceae</taxon>
        <taxon>Streptomyces</taxon>
    </lineage>
</organism>
<sequence>MNSGATLERVRVDIEARDRYRIMWLAGIRELDLTQHCLKTFAECDRYNINTKHSRQTLHLPAANPPTAWYLCALPIPWDWARNAHLAFEYTPGENWEGDALVRGLGVRLTNARPITGWGEHSIPHDAPKRNSRPHRTCRNWQFAWWLRTNRSIPDASALLAPAADEGGPEQLALP</sequence>
<evidence type="ECO:0000313" key="2">
    <source>
        <dbReference type="Proteomes" id="UP000655443"/>
    </source>
</evidence>
<dbReference type="EMBL" id="BMVG01000028">
    <property type="protein sequence ID" value="GHE11417.1"/>
    <property type="molecule type" value="Genomic_DNA"/>
</dbReference>
<dbReference type="Proteomes" id="UP000655443">
    <property type="component" value="Unassembled WGS sequence"/>
</dbReference>
<gene>
    <name evidence="1" type="ORF">GCM10010339_71200</name>
</gene>
<accession>A0A918YRV0</accession>
<dbReference type="AlphaFoldDB" id="A0A918YRV0"/>